<organism evidence="2">
    <name type="scientific">mine drainage metagenome</name>
    <dbReference type="NCBI Taxonomy" id="410659"/>
    <lineage>
        <taxon>unclassified sequences</taxon>
        <taxon>metagenomes</taxon>
        <taxon>ecological metagenomes</taxon>
    </lineage>
</organism>
<keyword evidence="1" id="KW-1133">Transmembrane helix</keyword>
<proteinExistence type="predicted"/>
<comment type="caution">
    <text evidence="2">The sequence shown here is derived from an EMBL/GenBank/DDBJ whole genome shotgun (WGS) entry which is preliminary data.</text>
</comment>
<feature type="transmembrane region" description="Helical" evidence="1">
    <location>
        <begin position="87"/>
        <end position="104"/>
    </location>
</feature>
<dbReference type="AlphaFoldDB" id="E6QJD0"/>
<protein>
    <submittedName>
        <fullName evidence="2">Uncharacterized protein</fullName>
    </submittedName>
</protein>
<keyword evidence="1" id="KW-0472">Membrane</keyword>
<keyword evidence="1" id="KW-0812">Transmembrane</keyword>
<dbReference type="EMBL" id="CABQ01000087">
    <property type="protein sequence ID" value="CBI07346.1"/>
    <property type="molecule type" value="Genomic_DNA"/>
</dbReference>
<evidence type="ECO:0000256" key="1">
    <source>
        <dbReference type="SAM" id="Phobius"/>
    </source>
</evidence>
<accession>E6QJD0</accession>
<sequence length="124" mass="14566">MSLRNRARFFLPKNPFVSFSLTSAWIRKIQETRIESQRVPIRSLSPEDRERRLRYWKRTERQNMMIGLFVFGFLIADMLVFHDVVATIGTVGAGIFVSAHWYYARRMGQLLSENTSQPVKEVVL</sequence>
<evidence type="ECO:0000313" key="2">
    <source>
        <dbReference type="EMBL" id="CBI07346.1"/>
    </source>
</evidence>
<gene>
    <name evidence="2" type="ORF">CARN6_0678</name>
</gene>
<feature type="transmembrane region" description="Helical" evidence="1">
    <location>
        <begin position="64"/>
        <end position="81"/>
    </location>
</feature>
<name>E6QJD0_9ZZZZ</name>
<reference evidence="2" key="1">
    <citation type="submission" date="2009-10" db="EMBL/GenBank/DDBJ databases">
        <title>Diversity of trophic interactions inside an arsenic-rich microbial ecosystem.</title>
        <authorList>
            <person name="Bertin P.N."/>
            <person name="Heinrich-Salmeron A."/>
            <person name="Pelletier E."/>
            <person name="Goulhen-Chollet F."/>
            <person name="Arsene-Ploetze F."/>
            <person name="Gallien S."/>
            <person name="Calteau A."/>
            <person name="Vallenet D."/>
            <person name="Casiot C."/>
            <person name="Chane-Woon-Ming B."/>
            <person name="Giloteaux L."/>
            <person name="Barakat M."/>
            <person name="Bonnefoy V."/>
            <person name="Bruneel O."/>
            <person name="Chandler M."/>
            <person name="Cleiss J."/>
            <person name="Duran R."/>
            <person name="Elbaz-Poulichet F."/>
            <person name="Fonknechten N."/>
            <person name="Lauga B."/>
            <person name="Mornico D."/>
            <person name="Ortet P."/>
            <person name="Schaeffer C."/>
            <person name="Siguier P."/>
            <person name="Alexander Thil Smith A."/>
            <person name="Van Dorsselaer A."/>
            <person name="Weissenbach J."/>
            <person name="Medigue C."/>
            <person name="Le Paslier D."/>
        </authorList>
    </citation>
    <scope>NUCLEOTIDE SEQUENCE</scope>
</reference>